<dbReference type="InterPro" id="IPR021133">
    <property type="entry name" value="HEAT_type_2"/>
</dbReference>
<feature type="compositionally biased region" description="Acidic residues" evidence="2">
    <location>
        <begin position="1766"/>
        <end position="1789"/>
    </location>
</feature>
<dbReference type="InterPro" id="IPR011989">
    <property type="entry name" value="ARM-like"/>
</dbReference>
<proteinExistence type="predicted"/>
<evidence type="ECO:0000259" key="5">
    <source>
        <dbReference type="Pfam" id="PF23099"/>
    </source>
</evidence>
<dbReference type="PANTHER" id="PTHR17695">
    <property type="entry name" value="SMALL SUBUNIT PROCESSOME COMPONENT 20 HOMOLOG"/>
    <property type="match status" value="1"/>
</dbReference>
<feature type="repeat" description="HEAT" evidence="1">
    <location>
        <begin position="2352"/>
        <end position="2390"/>
    </location>
</feature>
<dbReference type="GO" id="GO:0030686">
    <property type="term" value="C:90S preribosome"/>
    <property type="evidence" value="ECO:0007669"/>
    <property type="project" value="TreeGrafter"/>
</dbReference>
<organism evidence="6">
    <name type="scientific">Rhipicephalus appendiculatus</name>
    <name type="common">Brown ear tick</name>
    <dbReference type="NCBI Taxonomy" id="34631"/>
    <lineage>
        <taxon>Eukaryota</taxon>
        <taxon>Metazoa</taxon>
        <taxon>Ecdysozoa</taxon>
        <taxon>Arthropoda</taxon>
        <taxon>Chelicerata</taxon>
        <taxon>Arachnida</taxon>
        <taxon>Acari</taxon>
        <taxon>Parasitiformes</taxon>
        <taxon>Ixodida</taxon>
        <taxon>Ixodoidea</taxon>
        <taxon>Ixodidae</taxon>
        <taxon>Rhipicephalinae</taxon>
        <taxon>Rhipicephalus</taxon>
        <taxon>Rhipicephalus</taxon>
    </lineage>
</organism>
<reference evidence="6" key="1">
    <citation type="journal article" date="2016" name="Ticks Tick Borne Dis.">
        <title>De novo assembly and annotation of the salivary gland transcriptome of Rhipicephalus appendiculatus male and female ticks during blood feeding.</title>
        <authorList>
            <person name="de Castro M.H."/>
            <person name="de Klerk D."/>
            <person name="Pienaar R."/>
            <person name="Latif A.A."/>
            <person name="Rees D.J."/>
            <person name="Mans B.J."/>
        </authorList>
    </citation>
    <scope>NUCLEOTIDE SEQUENCE</scope>
    <source>
        <tissue evidence="6">Salivary glands</tissue>
    </source>
</reference>
<feature type="domain" description="U3 small nucleolar RNA-associated protein 20 C-terminal" evidence="5">
    <location>
        <begin position="2406"/>
        <end position="2740"/>
    </location>
</feature>
<evidence type="ECO:0000259" key="3">
    <source>
        <dbReference type="Pfam" id="PF07539"/>
    </source>
</evidence>
<feature type="compositionally biased region" description="Acidic residues" evidence="2">
    <location>
        <begin position="892"/>
        <end position="912"/>
    </location>
</feature>
<evidence type="ECO:0000313" key="6">
    <source>
        <dbReference type="EMBL" id="JAP78139.1"/>
    </source>
</evidence>
<dbReference type="Pfam" id="PF23099">
    <property type="entry name" value="UTP20_C"/>
    <property type="match status" value="1"/>
</dbReference>
<feature type="region of interest" description="Disordered" evidence="2">
    <location>
        <begin position="2723"/>
        <end position="2753"/>
    </location>
</feature>
<dbReference type="InterPro" id="IPR057525">
    <property type="entry name" value="UTP20_C"/>
</dbReference>
<dbReference type="Gene3D" id="1.25.10.10">
    <property type="entry name" value="Leucine-rich Repeat Variant"/>
    <property type="match status" value="1"/>
</dbReference>
<accession>A0A131YFV3</accession>
<dbReference type="EMBL" id="GEDV01010418">
    <property type="protein sequence ID" value="JAP78139.1"/>
    <property type="molecule type" value="Transcribed_RNA"/>
</dbReference>
<feature type="region of interest" description="Disordered" evidence="2">
    <location>
        <begin position="1766"/>
        <end position="1790"/>
    </location>
</feature>
<dbReference type="Pfam" id="PF07539">
    <property type="entry name" value="UTP20_N"/>
    <property type="match status" value="1"/>
</dbReference>
<evidence type="ECO:0000256" key="2">
    <source>
        <dbReference type="SAM" id="MobiDB-lite"/>
    </source>
</evidence>
<dbReference type="Pfam" id="PF20416">
    <property type="entry name" value="UTP20"/>
    <property type="match status" value="1"/>
</dbReference>
<dbReference type="InterPro" id="IPR016024">
    <property type="entry name" value="ARM-type_fold"/>
</dbReference>
<dbReference type="InterPro" id="IPR011430">
    <property type="entry name" value="UTP20_N"/>
</dbReference>
<evidence type="ECO:0000259" key="4">
    <source>
        <dbReference type="Pfam" id="PF20416"/>
    </source>
</evidence>
<feature type="region of interest" description="Disordered" evidence="2">
    <location>
        <begin position="856"/>
        <end position="914"/>
    </location>
</feature>
<evidence type="ECO:0000256" key="1">
    <source>
        <dbReference type="PROSITE-ProRule" id="PRU00103"/>
    </source>
</evidence>
<sequence>MKNKPLKHKAENTFRFQSFSERLSNINIDVIHRVGPHRRLTPFESETFVEEALNKWSELNCTEDFDKLRHDIGSEIHTLPQIVLRKDALLDIIKTQLGNLENKALDAVLDITVALARDLQYDFYPSFPDVFRLVCAHLDTRDPELLERIFVCLSYLFKFLWRYMVKDIDLIFKLYVPLLGSQQKKYVRDFAAESFAFLIRKVSDKEKLVDMMLTYLEANPQSTDGIGRLQFEAIKGVKGQTHSCMTTVLPLALKRLDGSACSAAIACQALRQTFVALADHLTSHAENSSAVWDCLKEAVAEAVGKYKSDKESKKQSNTQSDKDLALLENLATMVKIWVLFKRGLLVRTNDAVYEILDLLLELGEASPALTATLLECVASLVKNGSSAASPSSGLASRLVQKVYSGSFSAGTVIDFTNQVVECPAFEKDVLCHVVRHCSSFDDRTHALSLLAEVVLRRRLMPATADELLRSWRPLPLCTSDDTREHVVPLAEAVLEALTKDVADPLLWAGLVCLPHLSKWGDTAEMQKAVDKTVRELRDRLLQETLPASSAAHLSFVFLHALATAALCKFEDALGNITCDVLVKILRQLPENVCLLKAADIFLVHAASQEQTLEQQQQEELLKSFYGVLERNLASPYGVVRLLTLRVLSAFRPEATPESREKDEKLGEFASACHVFNTCLNAEAVPLTVQDYRRRLKLLQALSFEQLTAAGVSLGAYSMAPVHYLLGTLLVNFQLLWQPCQEILASHASADGPFWGTLVQHLTSVYDKIETSPPATPEDQNGLDGVADEKLAGVFGEALEAAMKLEDKPDYVNHRHLLWNAAERFAGVAERRSKDVVVFFYRFLEKEFWPNMQMAPHHDIRKPEDTPALPTEGVEAKPKDPEDASVIVVGVDEPQEDAEDDDENADDGEDAPNDDVQHVPMRARLKLVRSLCDHLRLFSKFSNPRAVSKHEHLYETFLDLLTFRDPEVQKLAFACIVAYGQKFLTPYRENFERLLDEASFRSEVVLFNVDDGGDGAVQAEHRADVIPILMRVLYGKMHMRSGSATGGKTTFSTRQGTVLRFLASCRESELGAFMDLELATLKQYLSGDIMDVVRNIKNNLDLSKVVPVRRLHGTLGTVENMLRHLGALTPGLLPTLLKLLVAVATYGGAILSQKDRVVRAVIGNTRVLRSRVINLVSQFFERFHTYEFTSAEIDAIFESFVWPQLPRLAELAGKQKPNPLLKFFLTLSRNPRYFVLFAKYKADDPSLSPLPCLASLLSNMDVSTSILKVLLTIIDNILTLREGGDDDDDVEGGKRAPPLVVSHCFDVEARRSTAGLPEQPDGEHSYGALLMLPYVPHILHRLKAVVESAVKTQKPLSPVELNILLRVSGLLTNSQQCAELAKLFVVGFKKLRSQAQDSDQQKLATVLNLAKVADNPDQLLGYTAVLFSSLGSHQSRRLLCDIYRIVAERVPRFTELASFIAKVNSWNPRCADEPNYQTRLEGFKMAAPLVLGQKEKPDVRVVLAVIYNCTYTIRAVDDLALRDAASLALSQMGPVFHTWLTVDRATYEKCVTEALMGEIRQGLRGKAEPSRQEFVHVLSQLLQHCSEHPSLTGLSQLCCKEDVELDFWENLCHIQLHRRARALNRLAVALRAGELTSLAPPAISGVLFPLCSCYLFNSAYSKQTALVDAAIEAVSALCSRLPWRHYEANLSRYIQQLQRDTEHHKMAIRLVVAILNAFHFDLSKSKGIRQKPGTAKPTQDAEQAEAVAAQGEVVETEVDTKQIENVDENLDENADENEVPEVNGDVEESSVDDKNKALSEDAATAIHTAIATRLLPRLHKVLNQKARADDEHKAAKVLLPEEHEILRIPIAVAMVKLLQALPDGMLQRHLPGVFLRICDFLKSRSRDVREAARGTLVKVMTSLGAPYLRYLFSQMRAVLKRGYQIHVLTYTVHAVLSAMSSGLVTGDLDACFEDIIEVCQAELFSDIAEEKEVAQIGSKVREAKATKSFAIYNILASVASKDSLRQLTPALSEVLLSTSSHKTVKKCDDCLHNIVTGLSANKGMPVDELLIYTYQTISQHAPSLAEKPHEPVPQPRLLEEKSDVYLVPQEPARSGLPVRTSKAANGHVMVEFGLKLLHAILKKEQAGTIDQKELEMLDPYVSILASLLDSNYVKVVTTSLRCFGLLLRMSLPSLRKHMRHLSQSLFVLLHKYAGAGMKQGQNFELLVLAFKVMTTLVRDTSLCRLSKQQLHVLLTYVERDVYDHSRQSVAFALLKAILHRKVDAEELHGLMDKVATMSIEHEQAHIRSQCRESYLQYVLDYPMKRRMKKAVGFFAAQLEYSTEAGRLSALEMLDAYSNKFPQQTLSHYAPSLFVPMAARLVNDQSPNVQRVAAAGIRSLLSKLDEPSRDTLLSVALAWCKEQMFATRRLGAQTLGLFAEVEKERFERHLADVMPVLVEEMHPDKFQELTMQDIERAKDHIAFMYLVSLTKIVDACNVARAPATQESFGALCGYADTYLLYAHDWVRLAACQFYGRVFAAYTPDEVAAACKPASKVPRSSDYLLVDTPSKVRGLTEKFCSQLQPENVLEKIAEQVIRNLVFLTRVSVRAARLGIDTLHPVDWILKKVSQQAHSEVVSNPRSTLKRSHVFKFLAAVSLDLTRPELHSHLQLILTPICRELEDQSPSQSDEMKQMANEATAVIKKAAGVEAFGAALVALQGKLAGKKLKRKRDKALEVVRNPEVGARKKVKQQLRKKEALKRKKAVQFGKVKRRKAS</sequence>
<feature type="domain" description="U3 small nucleolar RNA-associated protein 20 N-terminal" evidence="3">
    <location>
        <begin position="930"/>
        <end position="1565"/>
    </location>
</feature>
<protein>
    <submittedName>
        <fullName evidence="6">U3 small nucleolar RNA-associated protein 20</fullName>
    </submittedName>
</protein>
<feature type="domain" description="U3 small nucleolar RNA-associated protein 20" evidence="4">
    <location>
        <begin position="1841"/>
        <end position="2056"/>
    </location>
</feature>
<dbReference type="PANTHER" id="PTHR17695:SF11">
    <property type="entry name" value="SMALL SUBUNIT PROCESSOME COMPONENT 20 HOMOLOG"/>
    <property type="match status" value="1"/>
</dbReference>
<dbReference type="PROSITE" id="PS50077">
    <property type="entry name" value="HEAT_REPEAT"/>
    <property type="match status" value="1"/>
</dbReference>
<dbReference type="GO" id="GO:0032040">
    <property type="term" value="C:small-subunit processome"/>
    <property type="evidence" value="ECO:0007669"/>
    <property type="project" value="TreeGrafter"/>
</dbReference>
<name>A0A131YFV3_RHIAP</name>
<dbReference type="InterPro" id="IPR046523">
    <property type="entry name" value="UTP20_dom"/>
</dbReference>
<dbReference type="InterPro" id="IPR052575">
    <property type="entry name" value="SSU_processome_comp_20"/>
</dbReference>
<dbReference type="SUPFAM" id="SSF48371">
    <property type="entry name" value="ARM repeat"/>
    <property type="match status" value="2"/>
</dbReference>